<sequence length="134" mass="14170">MKLQAGLYATALALLALPMLVSGSSKSSTIAPVVSPLPSPTGRGHWEFGLYKSKKCTGPAVNFMGNGSSDCRSDVPSGGAKGYNTTTLDMDCTVTLYKDSRCSRGKKIVNVFADNKSKCNSAGKKIMGYKVECF</sequence>
<feature type="chain" id="PRO_5040833763" description="Cyanovirin-N domain-containing protein" evidence="1">
    <location>
        <begin position="24"/>
        <end position="134"/>
    </location>
</feature>
<feature type="signal peptide" evidence="1">
    <location>
        <begin position="1"/>
        <end position="23"/>
    </location>
</feature>
<evidence type="ECO:0000313" key="3">
    <source>
        <dbReference type="Proteomes" id="UP001150904"/>
    </source>
</evidence>
<reference evidence="2" key="2">
    <citation type="journal article" date="2023" name="IMA Fungus">
        <title>Comparative genomic study of the Penicillium genus elucidates a diverse pangenome and 15 lateral gene transfer events.</title>
        <authorList>
            <person name="Petersen C."/>
            <person name="Sorensen T."/>
            <person name="Nielsen M.R."/>
            <person name="Sondergaard T.E."/>
            <person name="Sorensen J.L."/>
            <person name="Fitzpatrick D.A."/>
            <person name="Frisvad J.C."/>
            <person name="Nielsen K.L."/>
        </authorList>
    </citation>
    <scope>NUCLEOTIDE SEQUENCE</scope>
    <source>
        <strain evidence="2">IBT 15544</strain>
    </source>
</reference>
<reference evidence="2" key="1">
    <citation type="submission" date="2022-12" db="EMBL/GenBank/DDBJ databases">
        <authorList>
            <person name="Petersen C."/>
        </authorList>
    </citation>
    <scope>NUCLEOTIDE SEQUENCE</scope>
    <source>
        <strain evidence="2">IBT 15544</strain>
    </source>
</reference>
<evidence type="ECO:0008006" key="4">
    <source>
        <dbReference type="Google" id="ProtNLM"/>
    </source>
</evidence>
<dbReference type="RefSeq" id="XP_058308201.1">
    <property type="nucleotide sequence ID" value="XM_058451663.1"/>
</dbReference>
<organism evidence="2 3">
    <name type="scientific">Penicillium cinerascens</name>
    <dbReference type="NCBI Taxonomy" id="70096"/>
    <lineage>
        <taxon>Eukaryota</taxon>
        <taxon>Fungi</taxon>
        <taxon>Dikarya</taxon>
        <taxon>Ascomycota</taxon>
        <taxon>Pezizomycotina</taxon>
        <taxon>Eurotiomycetes</taxon>
        <taxon>Eurotiomycetidae</taxon>
        <taxon>Eurotiales</taxon>
        <taxon>Aspergillaceae</taxon>
        <taxon>Penicillium</taxon>
    </lineage>
</organism>
<keyword evidence="3" id="KW-1185">Reference proteome</keyword>
<comment type="caution">
    <text evidence="2">The sequence shown here is derived from an EMBL/GenBank/DDBJ whole genome shotgun (WGS) entry which is preliminary data.</text>
</comment>
<name>A0A9W9MM68_9EURO</name>
<dbReference type="GeneID" id="83178964"/>
<dbReference type="OrthoDB" id="4312384at2759"/>
<evidence type="ECO:0000313" key="2">
    <source>
        <dbReference type="EMBL" id="KAJ5203722.1"/>
    </source>
</evidence>
<accession>A0A9W9MM68</accession>
<keyword evidence="1" id="KW-0732">Signal</keyword>
<proteinExistence type="predicted"/>
<protein>
    <recommendedName>
        <fullName evidence="4">Cyanovirin-N domain-containing protein</fullName>
    </recommendedName>
</protein>
<gene>
    <name evidence="2" type="ORF">N7498_004601</name>
</gene>
<dbReference type="Proteomes" id="UP001150904">
    <property type="component" value="Unassembled WGS sequence"/>
</dbReference>
<dbReference type="AlphaFoldDB" id="A0A9W9MM68"/>
<evidence type="ECO:0000256" key="1">
    <source>
        <dbReference type="SAM" id="SignalP"/>
    </source>
</evidence>
<dbReference type="EMBL" id="JAPQKR010000012">
    <property type="protein sequence ID" value="KAJ5203722.1"/>
    <property type="molecule type" value="Genomic_DNA"/>
</dbReference>